<keyword evidence="3" id="KW-0255">Endonuclease</keyword>
<dbReference type="GO" id="GO:0004526">
    <property type="term" value="F:ribonuclease P activity"/>
    <property type="evidence" value="ECO:0007669"/>
    <property type="project" value="InterPro"/>
</dbReference>
<keyword evidence="2" id="KW-0540">Nuclease</keyword>
<proteinExistence type="predicted"/>
<dbReference type="EMBL" id="LBSF01000019">
    <property type="protein sequence ID" value="KKQ11685.1"/>
    <property type="molecule type" value="Genomic_DNA"/>
</dbReference>
<dbReference type="AlphaFoldDB" id="A0A0G0FDQ8"/>
<protein>
    <submittedName>
        <fullName evidence="6">Ribonuclease P protein component</fullName>
    </submittedName>
</protein>
<name>A0A0G0FDQ8_9BACT</name>
<evidence type="ECO:0000313" key="7">
    <source>
        <dbReference type="Proteomes" id="UP000034075"/>
    </source>
</evidence>
<dbReference type="SUPFAM" id="SSF54211">
    <property type="entry name" value="Ribosomal protein S5 domain 2-like"/>
    <property type="match status" value="1"/>
</dbReference>
<evidence type="ECO:0000256" key="5">
    <source>
        <dbReference type="ARBA" id="ARBA00022884"/>
    </source>
</evidence>
<evidence type="ECO:0000256" key="2">
    <source>
        <dbReference type="ARBA" id="ARBA00022722"/>
    </source>
</evidence>
<comment type="caution">
    <text evidence="6">The sequence shown here is derived from an EMBL/GenBank/DDBJ whole genome shotgun (WGS) entry which is preliminary data.</text>
</comment>
<dbReference type="GO" id="GO:0030677">
    <property type="term" value="C:ribonuclease P complex"/>
    <property type="evidence" value="ECO:0007669"/>
    <property type="project" value="TreeGrafter"/>
</dbReference>
<dbReference type="PANTHER" id="PTHR33992">
    <property type="entry name" value="RIBONUCLEASE P PROTEIN COMPONENT"/>
    <property type="match status" value="1"/>
</dbReference>
<evidence type="ECO:0000256" key="4">
    <source>
        <dbReference type="ARBA" id="ARBA00022801"/>
    </source>
</evidence>
<reference evidence="6 7" key="1">
    <citation type="journal article" date="2015" name="Nature">
        <title>rRNA introns, odd ribosomes, and small enigmatic genomes across a large radiation of phyla.</title>
        <authorList>
            <person name="Brown C.T."/>
            <person name="Hug L.A."/>
            <person name="Thomas B.C."/>
            <person name="Sharon I."/>
            <person name="Castelle C.J."/>
            <person name="Singh A."/>
            <person name="Wilkins M.J."/>
            <person name="Williams K.H."/>
            <person name="Banfield J.F."/>
        </authorList>
    </citation>
    <scope>NUCLEOTIDE SEQUENCE [LARGE SCALE GENOMIC DNA]</scope>
</reference>
<evidence type="ECO:0000256" key="3">
    <source>
        <dbReference type="ARBA" id="ARBA00022759"/>
    </source>
</evidence>
<gene>
    <name evidence="6" type="ORF">US24_C0019G0010</name>
</gene>
<organism evidence="6 7">
    <name type="scientific">candidate division WS6 bacterium GW2011_GWC2_36_7</name>
    <dbReference type="NCBI Taxonomy" id="1619091"/>
    <lineage>
        <taxon>Bacteria</taxon>
        <taxon>Candidatus Dojkabacteria</taxon>
    </lineage>
</organism>
<accession>A0A0G0FDQ8</accession>
<dbReference type="Gene3D" id="3.30.230.10">
    <property type="match status" value="1"/>
</dbReference>
<dbReference type="Pfam" id="PF00825">
    <property type="entry name" value="Ribonuclease_P"/>
    <property type="match status" value="1"/>
</dbReference>
<evidence type="ECO:0000313" key="6">
    <source>
        <dbReference type="EMBL" id="KKQ11685.1"/>
    </source>
</evidence>
<dbReference type="InterPro" id="IPR020568">
    <property type="entry name" value="Ribosomal_Su5_D2-typ_SF"/>
</dbReference>
<keyword evidence="4" id="KW-0378">Hydrolase</keyword>
<dbReference type="PANTHER" id="PTHR33992:SF1">
    <property type="entry name" value="RIBONUCLEASE P PROTEIN COMPONENT"/>
    <property type="match status" value="1"/>
</dbReference>
<dbReference type="InterPro" id="IPR014721">
    <property type="entry name" value="Ribsml_uS5_D2-typ_fold_subgr"/>
</dbReference>
<dbReference type="GO" id="GO:0042781">
    <property type="term" value="F:3'-tRNA processing endoribonuclease activity"/>
    <property type="evidence" value="ECO:0007669"/>
    <property type="project" value="TreeGrafter"/>
</dbReference>
<keyword evidence="1" id="KW-0819">tRNA processing</keyword>
<sequence>MLPKKYKLPAKDFRYVYSKGLKFRGQYGMLVALASSSAPKFGFVLNKKVGNAVQRHRMTRLLRVIVMELVKELELDNYKFNFEYVAFEFCDSKETLKADVITQFKNVIKE</sequence>
<keyword evidence="5" id="KW-0694">RNA-binding</keyword>
<dbReference type="InterPro" id="IPR000100">
    <property type="entry name" value="RNase_P"/>
</dbReference>
<evidence type="ECO:0000256" key="1">
    <source>
        <dbReference type="ARBA" id="ARBA00022694"/>
    </source>
</evidence>
<dbReference type="Proteomes" id="UP000034075">
    <property type="component" value="Unassembled WGS sequence"/>
</dbReference>
<dbReference type="GO" id="GO:0000049">
    <property type="term" value="F:tRNA binding"/>
    <property type="evidence" value="ECO:0007669"/>
    <property type="project" value="InterPro"/>
</dbReference>